<reference evidence="2 3" key="1">
    <citation type="journal article" date="2008" name="Proc. Natl. Acad. Sci. U.S.A.">
        <title>Niche adaptation and genome expansion in the chlorophyll d-producing cyanobacterium Acaryochloris marina.</title>
        <authorList>
            <person name="Swingley W.D."/>
            <person name="Chen M."/>
            <person name="Cheung P.C."/>
            <person name="Conrad A.L."/>
            <person name="Dejesa L.C."/>
            <person name="Hao J."/>
            <person name="Honchak B.M."/>
            <person name="Karbach L.E."/>
            <person name="Kurdoglu A."/>
            <person name="Lahiri S."/>
            <person name="Mastrian S.D."/>
            <person name="Miyashita H."/>
            <person name="Page L."/>
            <person name="Ramakrishna P."/>
            <person name="Satoh S."/>
            <person name="Sattley W.M."/>
            <person name="Shimada Y."/>
            <person name="Taylor H.L."/>
            <person name="Tomo T."/>
            <person name="Tsuchiya T."/>
            <person name="Wang Z.T."/>
            <person name="Raymond J."/>
            <person name="Mimuro M."/>
            <person name="Blankenship R.E."/>
            <person name="Touchman J.W."/>
        </authorList>
    </citation>
    <scope>NUCLEOTIDE SEQUENCE [LARGE SCALE GENOMIC DNA]</scope>
    <source>
        <strain evidence="3">MBIC 11017</strain>
        <plasmid evidence="3">Plasmid pREB2</plasmid>
    </source>
</reference>
<proteinExistence type="predicted"/>
<feature type="transmembrane region" description="Helical" evidence="1">
    <location>
        <begin position="143"/>
        <end position="163"/>
    </location>
</feature>
<organism evidence="2 3">
    <name type="scientific">Acaryochloris marina (strain MBIC 11017)</name>
    <dbReference type="NCBI Taxonomy" id="329726"/>
    <lineage>
        <taxon>Bacteria</taxon>
        <taxon>Bacillati</taxon>
        <taxon>Cyanobacteriota</taxon>
        <taxon>Cyanophyceae</taxon>
        <taxon>Acaryochloridales</taxon>
        <taxon>Acaryochloridaceae</taxon>
        <taxon>Acaryochloris</taxon>
    </lineage>
</organism>
<dbReference type="Pfam" id="PF06182">
    <property type="entry name" value="ABC2_membrane_6"/>
    <property type="match status" value="1"/>
</dbReference>
<dbReference type="InterPro" id="IPR010390">
    <property type="entry name" value="ABC-2_transporter-like"/>
</dbReference>
<evidence type="ECO:0000256" key="1">
    <source>
        <dbReference type="SAM" id="Phobius"/>
    </source>
</evidence>
<name>A8ZM14_ACAM1</name>
<dbReference type="AlphaFoldDB" id="A8ZM14"/>
<feature type="transmembrane region" description="Helical" evidence="1">
    <location>
        <begin position="108"/>
        <end position="131"/>
    </location>
</feature>
<dbReference type="EMBL" id="CP000839">
    <property type="protein sequence ID" value="ABW31783.1"/>
    <property type="molecule type" value="Genomic_DNA"/>
</dbReference>
<feature type="transmembrane region" description="Helical" evidence="1">
    <location>
        <begin position="33"/>
        <end position="54"/>
    </location>
</feature>
<dbReference type="PANTHER" id="PTHR36833">
    <property type="entry name" value="SLR0610 PROTEIN-RELATED"/>
    <property type="match status" value="1"/>
</dbReference>
<dbReference type="Proteomes" id="UP000000268">
    <property type="component" value="Plasmid pREB2"/>
</dbReference>
<accession>A8ZM14</accession>
<dbReference type="HOGENOM" id="CLU_1507471_0_0_3"/>
<keyword evidence="1" id="KW-0472">Membrane</keyword>
<protein>
    <submittedName>
        <fullName evidence="2">Uncharacterized protein</fullName>
    </submittedName>
</protein>
<gene>
    <name evidence="2" type="ordered locus">AM1_B0057</name>
</gene>
<keyword evidence="1" id="KW-0812">Transmembrane</keyword>
<feature type="transmembrane region" description="Helical" evidence="1">
    <location>
        <begin position="66"/>
        <end position="87"/>
    </location>
</feature>
<sequence>MKALLNYLNLAIAYVRLNWNAHMEYRGAFVSQLLAMLLNNLMWVAFWGLFFTRFPVLRGWTVQDVVTLWAIAAAGFGLAHAIYGNALQLAKLIAQGQLDVWMLYPRMLLPHLLLGQMNATSWGDLLFGYGVYLGFVHPDIVHFVWFIGLTTSVAALFVGFSVLTGSLSFLHGQCLGAE</sequence>
<keyword evidence="2" id="KW-0614">Plasmid</keyword>
<dbReference type="KEGG" id="amr:AM1_B0057"/>
<evidence type="ECO:0000313" key="2">
    <source>
        <dbReference type="EMBL" id="ABW31783.1"/>
    </source>
</evidence>
<keyword evidence="3" id="KW-1185">Reference proteome</keyword>
<keyword evidence="1" id="KW-1133">Transmembrane helix</keyword>
<geneLocation type="plasmid" evidence="2 3">
    <name>pREB2</name>
</geneLocation>
<evidence type="ECO:0000313" key="3">
    <source>
        <dbReference type="Proteomes" id="UP000000268"/>
    </source>
</evidence>
<dbReference type="PANTHER" id="PTHR36833:SF1">
    <property type="entry name" value="INTEGRAL MEMBRANE TRANSPORT PROTEIN"/>
    <property type="match status" value="1"/>
</dbReference>
<dbReference type="RefSeq" id="WP_012166935.1">
    <property type="nucleotide sequence ID" value="NC_009927.1"/>
</dbReference>